<keyword evidence="2" id="KW-1185">Reference proteome</keyword>
<dbReference type="Proteomes" id="UP000232060">
    <property type="component" value="Unassembled WGS sequence"/>
</dbReference>
<sequence>MSYADPGIDKWVESPVRTLPQGLGQGVTNDIETTPNREAQIDRRCHQQRAWINSGALRHEAGRVGRYAVV</sequence>
<protein>
    <submittedName>
        <fullName evidence="1">Uncharacterized protein</fullName>
    </submittedName>
</protein>
<evidence type="ECO:0000313" key="2">
    <source>
        <dbReference type="Proteomes" id="UP000232060"/>
    </source>
</evidence>
<dbReference type="AlphaFoldDB" id="A0A2M8H9D2"/>
<name>A0A2M8H9D2_9GAMM</name>
<organism evidence="1 2">
    <name type="scientific">Aeromonas lusitana</name>
    <dbReference type="NCBI Taxonomy" id="931529"/>
    <lineage>
        <taxon>Bacteria</taxon>
        <taxon>Pseudomonadati</taxon>
        <taxon>Pseudomonadota</taxon>
        <taxon>Gammaproteobacteria</taxon>
        <taxon>Aeromonadales</taxon>
        <taxon>Aeromonadaceae</taxon>
        <taxon>Aeromonas</taxon>
    </lineage>
</organism>
<comment type="caution">
    <text evidence="1">The sequence shown here is derived from an EMBL/GenBank/DDBJ whole genome shotgun (WGS) entry which is preliminary data.</text>
</comment>
<dbReference type="EMBL" id="PGCP01000015">
    <property type="protein sequence ID" value="PJC93177.1"/>
    <property type="molecule type" value="Genomic_DNA"/>
</dbReference>
<gene>
    <name evidence="1" type="ORF">CUC44_10955</name>
</gene>
<accession>A0A2M8H9D2</accession>
<proteinExistence type="predicted"/>
<evidence type="ECO:0000313" key="1">
    <source>
        <dbReference type="EMBL" id="PJC93177.1"/>
    </source>
</evidence>
<reference evidence="1 2" key="1">
    <citation type="submission" date="2017-11" db="EMBL/GenBank/DDBJ databases">
        <title>Draft genome sequence of environmental isolate Aeromonas lusitania sp. nov. MDC 2473.</title>
        <authorList>
            <person name="Colston S.M."/>
            <person name="Navarro A."/>
            <person name="Martinez-Murcia A.J."/>
            <person name="Graf J."/>
        </authorList>
    </citation>
    <scope>NUCLEOTIDE SEQUENCE [LARGE SCALE GENOMIC DNA]</scope>
    <source>
        <strain evidence="1 2">MDC 2473</strain>
    </source>
</reference>